<protein>
    <submittedName>
        <fullName evidence="2">Uncharacterized protein</fullName>
    </submittedName>
</protein>
<feature type="region of interest" description="Disordered" evidence="1">
    <location>
        <begin position="1"/>
        <end position="59"/>
    </location>
</feature>
<reference evidence="2 3" key="1">
    <citation type="submission" date="2021-01" db="EMBL/GenBank/DDBJ databases">
        <title>Whole genome shotgun sequence of Actinoplanes humidus NBRC 14915.</title>
        <authorList>
            <person name="Komaki H."/>
            <person name="Tamura T."/>
        </authorList>
    </citation>
    <scope>NUCLEOTIDE SEQUENCE [LARGE SCALE GENOMIC DNA]</scope>
    <source>
        <strain evidence="2 3">NBRC 14915</strain>
    </source>
</reference>
<evidence type="ECO:0000313" key="2">
    <source>
        <dbReference type="EMBL" id="GIE24185.1"/>
    </source>
</evidence>
<comment type="caution">
    <text evidence="2">The sequence shown here is derived from an EMBL/GenBank/DDBJ whole genome shotgun (WGS) entry which is preliminary data.</text>
</comment>
<dbReference type="EMBL" id="BOMN01000105">
    <property type="protein sequence ID" value="GIE24185.1"/>
    <property type="molecule type" value="Genomic_DNA"/>
</dbReference>
<keyword evidence="3" id="KW-1185">Reference proteome</keyword>
<gene>
    <name evidence="2" type="ORF">Ahu01nite_072870</name>
</gene>
<proteinExistence type="predicted"/>
<accession>A0ABQ3ZZY9</accession>
<evidence type="ECO:0000256" key="1">
    <source>
        <dbReference type="SAM" id="MobiDB-lite"/>
    </source>
</evidence>
<name>A0ABQ3ZZY9_9ACTN</name>
<evidence type="ECO:0000313" key="3">
    <source>
        <dbReference type="Proteomes" id="UP000603200"/>
    </source>
</evidence>
<dbReference type="Proteomes" id="UP000603200">
    <property type="component" value="Unassembled WGS sequence"/>
</dbReference>
<organism evidence="2 3">
    <name type="scientific">Winogradskya humida</name>
    <dbReference type="NCBI Taxonomy" id="113566"/>
    <lineage>
        <taxon>Bacteria</taxon>
        <taxon>Bacillati</taxon>
        <taxon>Actinomycetota</taxon>
        <taxon>Actinomycetes</taxon>
        <taxon>Micromonosporales</taxon>
        <taxon>Micromonosporaceae</taxon>
        <taxon>Winogradskya</taxon>
    </lineage>
</organism>
<sequence>MAAPDRRHARAANTTPPPPHHDILPMRRAGPTTTHACSAGRATRRAGQRGGPGYEGGQTTVTVTVEKPKNRVCSDIQQQLNRAHNTVRAIGRITAAVLVIPHIQHDRAA</sequence>